<dbReference type="GO" id="GO:0016705">
    <property type="term" value="F:oxidoreductase activity, acting on paired donors, with incorporation or reduction of molecular oxygen"/>
    <property type="evidence" value="ECO:0007669"/>
    <property type="project" value="InterPro"/>
</dbReference>
<dbReference type="GO" id="GO:0005829">
    <property type="term" value="C:cytosol"/>
    <property type="evidence" value="ECO:0007669"/>
    <property type="project" value="TreeGrafter"/>
</dbReference>
<dbReference type="Pfam" id="PF00296">
    <property type="entry name" value="Bac_luciferase"/>
    <property type="match status" value="1"/>
</dbReference>
<organism evidence="4 5">
    <name type="scientific">Candidatus Entotheonella gemina</name>
    <dbReference type="NCBI Taxonomy" id="1429439"/>
    <lineage>
        <taxon>Bacteria</taxon>
        <taxon>Pseudomonadati</taxon>
        <taxon>Nitrospinota/Tectimicrobiota group</taxon>
        <taxon>Candidatus Tectimicrobiota</taxon>
        <taxon>Candidatus Entotheonellia</taxon>
        <taxon>Candidatus Entotheonellales</taxon>
        <taxon>Candidatus Entotheonellaceae</taxon>
        <taxon>Candidatus Entotheonella</taxon>
    </lineage>
</organism>
<feature type="domain" description="Luciferase-like" evidence="3">
    <location>
        <begin position="53"/>
        <end position="348"/>
    </location>
</feature>
<reference evidence="4 5" key="1">
    <citation type="journal article" date="2014" name="Nature">
        <title>An environmental bacterial taxon with a large and distinct metabolic repertoire.</title>
        <authorList>
            <person name="Wilson M.C."/>
            <person name="Mori T."/>
            <person name="Ruckert C."/>
            <person name="Uria A.R."/>
            <person name="Helf M.J."/>
            <person name="Takada K."/>
            <person name="Gernert C."/>
            <person name="Steffens U.A."/>
            <person name="Heycke N."/>
            <person name="Schmitt S."/>
            <person name="Rinke C."/>
            <person name="Helfrich E.J."/>
            <person name="Brachmann A.O."/>
            <person name="Gurgui C."/>
            <person name="Wakimoto T."/>
            <person name="Kracht M."/>
            <person name="Crusemann M."/>
            <person name="Hentschel U."/>
            <person name="Abe I."/>
            <person name="Matsunaga S."/>
            <person name="Kalinowski J."/>
            <person name="Takeyama H."/>
            <person name="Piel J."/>
        </authorList>
    </citation>
    <scope>NUCLEOTIDE SEQUENCE [LARGE SCALE GENOMIC DNA]</scope>
    <source>
        <strain evidence="5">TSY2</strain>
    </source>
</reference>
<dbReference type="SUPFAM" id="SSF51679">
    <property type="entry name" value="Bacterial luciferase-like"/>
    <property type="match status" value="1"/>
</dbReference>
<dbReference type="PANTHER" id="PTHR30137:SF8">
    <property type="entry name" value="BLR5498 PROTEIN"/>
    <property type="match status" value="1"/>
</dbReference>
<dbReference type="InterPro" id="IPR036661">
    <property type="entry name" value="Luciferase-like_sf"/>
</dbReference>
<accession>W4MAT5</accession>
<dbReference type="Gene3D" id="3.20.20.30">
    <property type="entry name" value="Luciferase-like domain"/>
    <property type="match status" value="1"/>
</dbReference>
<comment type="caution">
    <text evidence="4">The sequence shown here is derived from an EMBL/GenBank/DDBJ whole genome shotgun (WGS) entry which is preliminary data.</text>
</comment>
<evidence type="ECO:0000256" key="2">
    <source>
        <dbReference type="ARBA" id="ARBA00023033"/>
    </source>
</evidence>
<dbReference type="EMBL" id="AZHX01000441">
    <property type="protein sequence ID" value="ETX07489.1"/>
    <property type="molecule type" value="Genomic_DNA"/>
</dbReference>
<dbReference type="AlphaFoldDB" id="W4MAT5"/>
<evidence type="ECO:0000313" key="5">
    <source>
        <dbReference type="Proteomes" id="UP000019140"/>
    </source>
</evidence>
<evidence type="ECO:0000259" key="3">
    <source>
        <dbReference type="Pfam" id="PF00296"/>
    </source>
</evidence>
<keyword evidence="1" id="KW-0560">Oxidoreductase</keyword>
<dbReference type="InterPro" id="IPR050766">
    <property type="entry name" value="Bact_Lucif_Oxidored"/>
</dbReference>
<sequence length="409" mass="46943">MKISTFHLMPHRELPDDFEKRYESVWVTPPWHELADAERVGQYYNWTLDELIYAAKAGSDGICTNEHHQNAYGFMPSPNLMGSVLARATNGMDCAVVQMGSTLPATMPPQRVAEEYAMIDSISGGRLIAGMPLGTAMDVNMAYGVPPIEQRERYREAHDLIIKAWTSKDIFAWNGKYFQLPMVNLWPRPIQQPHPPIWVPGSGSTSTFHYTVEQDHCYCFLSYFGNKSAARSVRDGYWGVVKEKGRDLNPYRMGFLQLVAVAETDAQAEELYAKHIEYFYHKLLHIPLEWFGPPGHQDYRSLSNSLRNPAILQQFLTLKEKRFKDFARDQFVICGSPSTVRDQLKEACEDLRIGNLMVLFQIGSMPHELALQNTDLFFREVAPALRDMWDDEWENHWWPTTLRQSTAAA</sequence>
<dbReference type="HOGENOM" id="CLU_027853_3_0_7"/>
<dbReference type="Proteomes" id="UP000019140">
    <property type="component" value="Unassembled WGS sequence"/>
</dbReference>
<keyword evidence="2" id="KW-0503">Monooxygenase</keyword>
<keyword evidence="5" id="KW-1185">Reference proteome</keyword>
<proteinExistence type="predicted"/>
<name>W4MAT5_9BACT</name>
<dbReference type="PATRIC" id="fig|1429439.4.peg.1871"/>
<dbReference type="GO" id="GO:0004497">
    <property type="term" value="F:monooxygenase activity"/>
    <property type="evidence" value="ECO:0007669"/>
    <property type="project" value="UniProtKB-KW"/>
</dbReference>
<evidence type="ECO:0000313" key="4">
    <source>
        <dbReference type="EMBL" id="ETX07489.1"/>
    </source>
</evidence>
<gene>
    <name evidence="4" type="ORF">ETSY2_10900</name>
</gene>
<dbReference type="InterPro" id="IPR011251">
    <property type="entry name" value="Luciferase-like_dom"/>
</dbReference>
<protein>
    <recommendedName>
        <fullName evidence="3">Luciferase-like domain-containing protein</fullName>
    </recommendedName>
</protein>
<evidence type="ECO:0000256" key="1">
    <source>
        <dbReference type="ARBA" id="ARBA00023002"/>
    </source>
</evidence>
<dbReference type="PANTHER" id="PTHR30137">
    <property type="entry name" value="LUCIFERASE-LIKE MONOOXYGENASE"/>
    <property type="match status" value="1"/>
</dbReference>